<dbReference type="InterPro" id="IPR011109">
    <property type="entry name" value="DNA_bind_recombinase_dom"/>
</dbReference>
<comment type="caution">
    <text evidence="4">The sequence shown here is derived from an EMBL/GenBank/DDBJ whole genome shotgun (WGS) entry which is preliminary data.</text>
</comment>
<dbReference type="Pfam" id="PF13408">
    <property type="entry name" value="Zn_ribbon_recom"/>
    <property type="match status" value="1"/>
</dbReference>
<sequence length="593" mass="66298">MSDRVGSEAEPGPATAYSYIRLSSKRQSNTGDKKAYRDGLRRQLALRDEYLAANPHLTLDTTFSLHDIGVSAFTMANIAKGGDGKLALFQQAVDEGRIAKGSYLLVESLDRISRASVPVAQHMLLGLVNAGIIVVSISDKMTYRQAPNDLTSQAAFLVSVMSLMRAHEESVMKSKRLKETWEEKRRNIGSRRLTARVPGWLHEVNGVIEVHPKRGAVVKEIMELLADGWGRDRIARHLNANDVECWGHGRSWHGGTVQKITDNRALLGEFQPHRLQQVERRGIMAAKRVPVGDPIRDYLPRVIDDDLWVRARGVANRRRLGRAPNAGGRQGTRVTNLFGMVAKCAACMKPMNYRDRGPRSTPVLRCSSERAGTCTNAYRIPYYDTEAAILLWLVKLDLTAGARGELARHEEALRTKVTERDVLQARGEAIVREYGAGGRFAKVPLAEIDAAMTACEAAIADLTSKINALRLDGGRDERSAAIERLQELQRRGVPDGEVFAARMRIRQIIRDTFETMWCYPDGNIEIFTIDGGYHAFRDGYWWNEGDRTWVPSVGAMTGIPYRGTKAEMARRAEWLEQAYRAAPRIKPRNGKDP</sequence>
<keyword evidence="2" id="KW-0233">DNA recombination</keyword>
<evidence type="ECO:0000256" key="1">
    <source>
        <dbReference type="ARBA" id="ARBA00023125"/>
    </source>
</evidence>
<gene>
    <name evidence="4" type="ORF">ABS772_16435</name>
</gene>
<dbReference type="InterPro" id="IPR006119">
    <property type="entry name" value="Resolv_N"/>
</dbReference>
<dbReference type="InterPro" id="IPR025827">
    <property type="entry name" value="Zn_ribbon_recom_dom"/>
</dbReference>
<keyword evidence="5" id="KW-1185">Reference proteome</keyword>
<dbReference type="EMBL" id="JBELQE010000085">
    <property type="protein sequence ID" value="MER2251505.1"/>
    <property type="molecule type" value="Genomic_DNA"/>
</dbReference>
<evidence type="ECO:0000259" key="3">
    <source>
        <dbReference type="PROSITE" id="PS51737"/>
    </source>
</evidence>
<feature type="domain" description="Recombinase" evidence="3">
    <location>
        <begin position="198"/>
        <end position="321"/>
    </location>
</feature>
<dbReference type="PROSITE" id="PS51737">
    <property type="entry name" value="RECOMBINASE_DNA_BIND"/>
    <property type="match status" value="1"/>
</dbReference>
<evidence type="ECO:0000313" key="4">
    <source>
        <dbReference type="EMBL" id="MER2251505.1"/>
    </source>
</evidence>
<organism evidence="4 5">
    <name type="scientific">Methylorubrum podarium</name>
    <dbReference type="NCBI Taxonomy" id="200476"/>
    <lineage>
        <taxon>Bacteria</taxon>
        <taxon>Pseudomonadati</taxon>
        <taxon>Pseudomonadota</taxon>
        <taxon>Alphaproteobacteria</taxon>
        <taxon>Hyphomicrobiales</taxon>
        <taxon>Methylobacteriaceae</taxon>
        <taxon>Methylorubrum</taxon>
    </lineage>
</organism>
<dbReference type="PANTHER" id="PTHR30461:SF2">
    <property type="entry name" value="SERINE RECOMBINASE PINE-RELATED"/>
    <property type="match status" value="1"/>
</dbReference>
<dbReference type="Pfam" id="PF07508">
    <property type="entry name" value="Recombinase"/>
    <property type="match status" value="1"/>
</dbReference>
<dbReference type="Gene3D" id="3.40.50.1390">
    <property type="entry name" value="Resolvase, N-terminal catalytic domain"/>
    <property type="match status" value="1"/>
</dbReference>
<name>A0ABV1QQ12_9HYPH</name>
<dbReference type="SUPFAM" id="SSF53041">
    <property type="entry name" value="Resolvase-like"/>
    <property type="match status" value="1"/>
</dbReference>
<dbReference type="Pfam" id="PF00239">
    <property type="entry name" value="Resolvase"/>
    <property type="match status" value="1"/>
</dbReference>
<dbReference type="CDD" id="cd00338">
    <property type="entry name" value="Ser_Recombinase"/>
    <property type="match status" value="1"/>
</dbReference>
<dbReference type="InterPro" id="IPR038109">
    <property type="entry name" value="DNA_bind_recomb_sf"/>
</dbReference>
<dbReference type="SMART" id="SM00857">
    <property type="entry name" value="Resolvase"/>
    <property type="match status" value="1"/>
</dbReference>
<dbReference type="InterPro" id="IPR036162">
    <property type="entry name" value="Resolvase-like_N_sf"/>
</dbReference>
<accession>A0ABV1QQ12</accession>
<evidence type="ECO:0000313" key="5">
    <source>
        <dbReference type="Proteomes" id="UP001480955"/>
    </source>
</evidence>
<reference evidence="4 5" key="1">
    <citation type="submission" date="2024-06" db="EMBL/GenBank/DDBJ databases">
        <authorList>
            <person name="Campbell A.G."/>
        </authorList>
    </citation>
    <scope>NUCLEOTIDE SEQUENCE [LARGE SCALE GENOMIC DNA]</scope>
    <source>
        <strain evidence="4 5">EM12</strain>
    </source>
</reference>
<dbReference type="Proteomes" id="UP001480955">
    <property type="component" value="Unassembled WGS sequence"/>
</dbReference>
<evidence type="ECO:0000256" key="2">
    <source>
        <dbReference type="ARBA" id="ARBA00023172"/>
    </source>
</evidence>
<dbReference type="RefSeq" id="WP_350395885.1">
    <property type="nucleotide sequence ID" value="NZ_JBELQE010000085.1"/>
</dbReference>
<proteinExistence type="predicted"/>
<dbReference type="InterPro" id="IPR050639">
    <property type="entry name" value="SSR_resolvase"/>
</dbReference>
<protein>
    <submittedName>
        <fullName evidence="4">Recombinase family protein</fullName>
    </submittedName>
</protein>
<dbReference type="PANTHER" id="PTHR30461">
    <property type="entry name" value="DNA-INVERTASE FROM LAMBDOID PROPHAGE"/>
    <property type="match status" value="1"/>
</dbReference>
<dbReference type="Gene3D" id="3.90.1750.20">
    <property type="entry name" value="Putative Large Serine Recombinase, Chain B, Domain 2"/>
    <property type="match status" value="1"/>
</dbReference>
<keyword evidence="1" id="KW-0238">DNA-binding</keyword>